<dbReference type="Proteomes" id="UP000294850">
    <property type="component" value="Unassembled WGS sequence"/>
</dbReference>
<dbReference type="InterPro" id="IPR036397">
    <property type="entry name" value="RNaseH_sf"/>
</dbReference>
<proteinExistence type="inferred from homology"/>
<sequence>MANQRIQMFQVKRIIELRASKKSNRFIARVLGISRNTLDSYLKQLSSHNPDLLTFLSWTEEQLDKLLNPVIVEVPASHRELYALFPGYVKELTHVGVSRMTLWTEYCLKHPTGTGYRHFCNLFRQWQASQKVTMHIEHKAGDKLFVDFAGDKLHLIDIETGQQIPVEFFVAILPCSQITYAQCVMSQRKEDFILALSSALAYFGGAPQAIVPDNLKAAVNKADRYEPEINQTLADFASHYGTCIFPARSRKPKDKALVESAVNILYGRIYAPLRNRIFHSLDQLNSAVWELLEIHNDVQQKGKESSRRERFIELEKSILIPLPSKHYQLKKFSLSKVHPNGHATLKEDKHYYSVPYRLTGKQVKLIYTHESVEIYHNHQRVACHERLITKGRYTTLKEHLHPSHQWINSWSPLFFEEQADKIGPNTRLAIDEILRMRVYPEQAYRSCVGVLSFAKRYTAQRLEKACERALYYNHISATLIKSILNRELDRIQLVDEEITFTDPDGTPRPVIPLHDNIRGADSYQ</sequence>
<evidence type="ECO:0000256" key="1">
    <source>
        <dbReference type="ARBA" id="ARBA00009277"/>
    </source>
</evidence>
<dbReference type="Gene3D" id="3.30.420.10">
    <property type="entry name" value="Ribonuclease H-like superfamily/Ribonuclease H"/>
    <property type="match status" value="1"/>
</dbReference>
<comment type="caution">
    <text evidence="3">The sequence shown here is derived from an EMBL/GenBank/DDBJ whole genome shotgun (WGS) entry which is preliminary data.</text>
</comment>
<evidence type="ECO:0000259" key="2">
    <source>
        <dbReference type="PROSITE" id="PS50994"/>
    </source>
</evidence>
<dbReference type="InterPro" id="IPR001584">
    <property type="entry name" value="Integrase_cat-core"/>
</dbReference>
<dbReference type="PANTHER" id="PTHR35004:SF8">
    <property type="entry name" value="TRANSPOSASE RV3428C-RELATED"/>
    <property type="match status" value="1"/>
</dbReference>
<evidence type="ECO:0000313" key="3">
    <source>
        <dbReference type="EMBL" id="TDE07509.1"/>
    </source>
</evidence>
<dbReference type="GO" id="GO:0003676">
    <property type="term" value="F:nucleic acid binding"/>
    <property type="evidence" value="ECO:0007669"/>
    <property type="project" value="InterPro"/>
</dbReference>
<dbReference type="NCBIfam" id="NF033546">
    <property type="entry name" value="transpos_IS21"/>
    <property type="match status" value="1"/>
</dbReference>
<keyword evidence="4" id="KW-1185">Reference proteome</keyword>
<dbReference type="SUPFAM" id="SSF53098">
    <property type="entry name" value="Ribonuclease H-like"/>
    <property type="match status" value="1"/>
</dbReference>
<gene>
    <name evidence="3" type="ORF">E0F88_33470</name>
</gene>
<organism evidence="3 4">
    <name type="scientific">Dyadobacter psychrotolerans</name>
    <dbReference type="NCBI Taxonomy" id="2541721"/>
    <lineage>
        <taxon>Bacteria</taxon>
        <taxon>Pseudomonadati</taxon>
        <taxon>Bacteroidota</taxon>
        <taxon>Cytophagia</taxon>
        <taxon>Cytophagales</taxon>
        <taxon>Spirosomataceae</taxon>
        <taxon>Dyadobacter</taxon>
    </lineage>
</organism>
<protein>
    <submittedName>
        <fullName evidence="3">IS21 family transposase</fullName>
    </submittedName>
</protein>
<dbReference type="EMBL" id="SMFL01000037">
    <property type="protein sequence ID" value="TDE07509.1"/>
    <property type="molecule type" value="Genomic_DNA"/>
</dbReference>
<dbReference type="OrthoDB" id="3193769at2"/>
<name>A0A4R5D2J2_9BACT</name>
<dbReference type="AlphaFoldDB" id="A0A4R5D2J2"/>
<feature type="domain" description="Integrase catalytic" evidence="2">
    <location>
        <begin position="136"/>
        <end position="331"/>
    </location>
</feature>
<dbReference type="Pfam" id="PF22483">
    <property type="entry name" value="Mu-transpos_C_2"/>
    <property type="match status" value="1"/>
</dbReference>
<dbReference type="InterPro" id="IPR054353">
    <property type="entry name" value="IstA-like_C"/>
</dbReference>
<accession>A0A4R5D2J2</accession>
<dbReference type="InterPro" id="IPR012337">
    <property type="entry name" value="RNaseH-like_sf"/>
</dbReference>
<comment type="similarity">
    <text evidence="1">Belongs to the transposase IS21/IS408/IS1162 family.</text>
</comment>
<dbReference type="PROSITE" id="PS50994">
    <property type="entry name" value="INTEGRASE"/>
    <property type="match status" value="1"/>
</dbReference>
<reference evidence="3 4" key="1">
    <citation type="submission" date="2019-03" db="EMBL/GenBank/DDBJ databases">
        <title>Dyadobacter AR-3-6 sp. nov., isolated from arctic soil.</title>
        <authorList>
            <person name="Chaudhary D.K."/>
        </authorList>
    </citation>
    <scope>NUCLEOTIDE SEQUENCE [LARGE SCALE GENOMIC DNA]</scope>
    <source>
        <strain evidence="3 4">AR-3-6</strain>
    </source>
</reference>
<dbReference type="PANTHER" id="PTHR35004">
    <property type="entry name" value="TRANSPOSASE RV3428C-RELATED"/>
    <property type="match status" value="1"/>
</dbReference>
<dbReference type="GO" id="GO:0015074">
    <property type="term" value="P:DNA integration"/>
    <property type="evidence" value="ECO:0007669"/>
    <property type="project" value="InterPro"/>
</dbReference>
<evidence type="ECO:0000313" key="4">
    <source>
        <dbReference type="Proteomes" id="UP000294850"/>
    </source>
</evidence>